<dbReference type="CDD" id="cd02149">
    <property type="entry name" value="NfsB-like"/>
    <property type="match status" value="1"/>
</dbReference>
<dbReference type="InterPro" id="IPR033878">
    <property type="entry name" value="NfsB-like"/>
</dbReference>
<keyword evidence="2" id="KW-0521">NADP</keyword>
<keyword evidence="6" id="KW-1185">Reference proteome</keyword>
<dbReference type="EC" id="1.-.-.-" evidence="5"/>
<dbReference type="PANTHER" id="PTHR43673">
    <property type="entry name" value="NAD(P)H NITROREDUCTASE YDGI-RELATED"/>
    <property type="match status" value="1"/>
</dbReference>
<proteinExistence type="inferred from homology"/>
<evidence type="ECO:0000259" key="4">
    <source>
        <dbReference type="Pfam" id="PF00881"/>
    </source>
</evidence>
<feature type="domain" description="Nitroreductase" evidence="4">
    <location>
        <begin position="9"/>
        <end position="193"/>
    </location>
</feature>
<dbReference type="RefSeq" id="WP_309941080.1">
    <property type="nucleotide sequence ID" value="NZ_AP025306.1"/>
</dbReference>
<dbReference type="InterPro" id="IPR029479">
    <property type="entry name" value="Nitroreductase"/>
</dbReference>
<dbReference type="PANTHER" id="PTHR43673:SF10">
    <property type="entry name" value="NADH DEHYDROGENASE_NAD(P)H NITROREDUCTASE XCC3605-RELATED"/>
    <property type="match status" value="1"/>
</dbReference>
<name>A0AAE3XRV6_9BACT</name>
<dbReference type="Gene3D" id="3.40.109.10">
    <property type="entry name" value="NADH Oxidase"/>
    <property type="match status" value="1"/>
</dbReference>
<evidence type="ECO:0000313" key="5">
    <source>
        <dbReference type="EMBL" id="MDR6240810.1"/>
    </source>
</evidence>
<keyword evidence="3 5" id="KW-0560">Oxidoreductase</keyword>
<dbReference type="NCBIfam" id="NF008275">
    <property type="entry name" value="PRK11053.1"/>
    <property type="match status" value="1"/>
</dbReference>
<comment type="similarity">
    <text evidence="1">Belongs to the nitroreductase family.</text>
</comment>
<organism evidence="5 6">
    <name type="scientific">Aureibacter tunicatorum</name>
    <dbReference type="NCBI Taxonomy" id="866807"/>
    <lineage>
        <taxon>Bacteria</taxon>
        <taxon>Pseudomonadati</taxon>
        <taxon>Bacteroidota</taxon>
        <taxon>Cytophagia</taxon>
        <taxon>Cytophagales</taxon>
        <taxon>Persicobacteraceae</taxon>
        <taxon>Aureibacter</taxon>
    </lineage>
</organism>
<dbReference type="EC" id="1.5.1.34" evidence="5"/>
<reference evidence="5" key="1">
    <citation type="submission" date="2023-07" db="EMBL/GenBank/DDBJ databases">
        <title>Genomic Encyclopedia of Type Strains, Phase IV (KMG-IV): sequencing the most valuable type-strain genomes for metagenomic binning, comparative biology and taxonomic classification.</title>
        <authorList>
            <person name="Goeker M."/>
        </authorList>
    </citation>
    <scope>NUCLEOTIDE SEQUENCE</scope>
    <source>
        <strain evidence="5">DSM 26174</strain>
    </source>
</reference>
<dbReference type="SUPFAM" id="SSF55469">
    <property type="entry name" value="FMN-dependent nitroreductase-like"/>
    <property type="match status" value="1"/>
</dbReference>
<dbReference type="InterPro" id="IPR000415">
    <property type="entry name" value="Nitroreductase-like"/>
</dbReference>
<gene>
    <name evidence="5" type="ORF">HNQ88_003886</name>
</gene>
<accession>A0AAE3XRV6</accession>
<evidence type="ECO:0000256" key="2">
    <source>
        <dbReference type="ARBA" id="ARBA00022857"/>
    </source>
</evidence>
<comment type="caution">
    <text evidence="5">The sequence shown here is derived from an EMBL/GenBank/DDBJ whole genome shotgun (WGS) entry which is preliminary data.</text>
</comment>
<dbReference type="AlphaFoldDB" id="A0AAE3XRV6"/>
<evidence type="ECO:0000313" key="6">
    <source>
        <dbReference type="Proteomes" id="UP001185092"/>
    </source>
</evidence>
<evidence type="ECO:0000256" key="1">
    <source>
        <dbReference type="ARBA" id="ARBA00007118"/>
    </source>
</evidence>
<protein>
    <submittedName>
        <fullName evidence="5">Nitroreductase/dihydropteridine reductase</fullName>
        <ecNumber evidence="5">1.-.-.-</ecNumber>
        <ecNumber evidence="5">1.5.1.34</ecNumber>
    </submittedName>
</protein>
<sequence length="217" mass="25088">MDIIEKLHWRYSTKEFDRSKRISEEKMLQVKELLRLSPSSVNLQPWHFIIAETDQGKTRMAKGTEGFFSFNASKVLNASHVVLFCSKTVVDEEYMQTLLEQEDKDGRYPDEEIKGMVYGARNIFTDKHRYDLKDLQHWMEKQVYLNVGNFLLGLAAMEVDALPMEGIDLKALDEEFDLRAKGFTSVAMVAIGYRTESDFNASTPKSRLPFDKLITEL</sequence>
<dbReference type="GO" id="GO:0004155">
    <property type="term" value="F:6,7-dihydropteridine reductase activity"/>
    <property type="evidence" value="ECO:0007669"/>
    <property type="project" value="UniProtKB-EC"/>
</dbReference>
<dbReference type="Proteomes" id="UP001185092">
    <property type="component" value="Unassembled WGS sequence"/>
</dbReference>
<dbReference type="EMBL" id="JAVDQD010000005">
    <property type="protein sequence ID" value="MDR6240810.1"/>
    <property type="molecule type" value="Genomic_DNA"/>
</dbReference>
<evidence type="ECO:0000256" key="3">
    <source>
        <dbReference type="ARBA" id="ARBA00023002"/>
    </source>
</evidence>
<dbReference type="Pfam" id="PF00881">
    <property type="entry name" value="Nitroreductase"/>
    <property type="match status" value="1"/>
</dbReference>